<sequence>MAVLLLGIESEDEQAYWWARRLVQNGCFTAWNRKRRRASLLVGTQISAKWLFHYLEETVKVDMSIDRHGDQCMNGYLTTLVKTPKGSKFIDGHGDQSKNGCLTA</sequence>
<dbReference type="EMBL" id="BJMH01000002">
    <property type="protein sequence ID" value="GEB30973.1"/>
    <property type="molecule type" value="Genomic_DNA"/>
</dbReference>
<evidence type="ECO:0000313" key="1">
    <source>
        <dbReference type="EMBL" id="GEB30973.1"/>
    </source>
</evidence>
<organism evidence="1 2">
    <name type="scientific">Brevibacillus parabrevis</name>
    <dbReference type="NCBI Taxonomy" id="54914"/>
    <lineage>
        <taxon>Bacteria</taxon>
        <taxon>Bacillati</taxon>
        <taxon>Bacillota</taxon>
        <taxon>Bacilli</taxon>
        <taxon>Bacillales</taxon>
        <taxon>Paenibacillaceae</taxon>
        <taxon>Brevibacillus</taxon>
    </lineage>
</organism>
<comment type="caution">
    <text evidence="1">The sequence shown here is derived from an EMBL/GenBank/DDBJ whole genome shotgun (WGS) entry which is preliminary data.</text>
</comment>
<name>A0A4Y3PBK1_BREPA</name>
<evidence type="ECO:0000313" key="2">
    <source>
        <dbReference type="Proteomes" id="UP000316882"/>
    </source>
</evidence>
<accession>A0A4Y3PBK1</accession>
<dbReference type="AlphaFoldDB" id="A0A4Y3PBK1"/>
<proteinExistence type="predicted"/>
<dbReference type="RefSeq" id="WP_122965177.1">
    <property type="nucleotide sequence ID" value="NZ_CALAFT010000008.1"/>
</dbReference>
<protein>
    <submittedName>
        <fullName evidence="1">Uncharacterized protein</fullName>
    </submittedName>
</protein>
<gene>
    <name evidence="1" type="ORF">BPA01_05530</name>
</gene>
<keyword evidence="2" id="KW-1185">Reference proteome</keyword>
<reference evidence="1 2" key="1">
    <citation type="submission" date="2019-06" db="EMBL/GenBank/DDBJ databases">
        <title>Whole genome shotgun sequence of Brevibacillus parabrevis NBRC 12334.</title>
        <authorList>
            <person name="Hosoyama A."/>
            <person name="Uohara A."/>
            <person name="Ohji S."/>
            <person name="Ichikawa N."/>
        </authorList>
    </citation>
    <scope>NUCLEOTIDE SEQUENCE [LARGE SCALE GENOMIC DNA]</scope>
    <source>
        <strain evidence="1 2">NBRC 12334</strain>
    </source>
</reference>
<dbReference type="Proteomes" id="UP000316882">
    <property type="component" value="Unassembled WGS sequence"/>
</dbReference>